<gene>
    <name evidence="2" type="ORF">CQW23_09540</name>
</gene>
<evidence type="ECO:0000313" key="3">
    <source>
        <dbReference type="Proteomes" id="UP000224567"/>
    </source>
</evidence>
<dbReference type="EMBL" id="MLFT02000004">
    <property type="protein sequence ID" value="PHT49793.1"/>
    <property type="molecule type" value="Genomic_DNA"/>
</dbReference>
<dbReference type="PANTHER" id="PTHR36766:SF55">
    <property type="entry name" value="OS11G0492900 PROTEIN"/>
    <property type="match status" value="1"/>
</dbReference>
<dbReference type="PANTHER" id="PTHR36766">
    <property type="entry name" value="PLANT BROAD-SPECTRUM MILDEW RESISTANCE PROTEIN RPW8"/>
    <property type="match status" value="1"/>
</dbReference>
<dbReference type="Gene3D" id="3.80.10.10">
    <property type="entry name" value="Ribonuclease Inhibitor"/>
    <property type="match status" value="1"/>
</dbReference>
<protein>
    <recommendedName>
        <fullName evidence="4">NB-ARC domain-containing protein</fullName>
    </recommendedName>
</protein>
<reference evidence="2 3" key="1">
    <citation type="journal article" date="2017" name="Genome Biol.">
        <title>New reference genome sequences of hot pepper reveal the massive evolution of plant disease-resistance genes by retroduplication.</title>
        <authorList>
            <person name="Kim S."/>
            <person name="Park J."/>
            <person name="Yeom S.I."/>
            <person name="Kim Y.M."/>
            <person name="Seo E."/>
            <person name="Kim K.T."/>
            <person name="Kim M.S."/>
            <person name="Lee J.M."/>
            <person name="Cheong K."/>
            <person name="Shin H.S."/>
            <person name="Kim S.B."/>
            <person name="Han K."/>
            <person name="Lee J."/>
            <person name="Park M."/>
            <person name="Lee H.A."/>
            <person name="Lee H.Y."/>
            <person name="Lee Y."/>
            <person name="Oh S."/>
            <person name="Lee J.H."/>
            <person name="Choi E."/>
            <person name="Choi E."/>
            <person name="Lee S.E."/>
            <person name="Jeon J."/>
            <person name="Kim H."/>
            <person name="Choi G."/>
            <person name="Song H."/>
            <person name="Lee J."/>
            <person name="Lee S.C."/>
            <person name="Kwon J.K."/>
            <person name="Lee H.Y."/>
            <person name="Koo N."/>
            <person name="Hong Y."/>
            <person name="Kim R.W."/>
            <person name="Kang W.H."/>
            <person name="Huh J.H."/>
            <person name="Kang B.C."/>
            <person name="Yang T.J."/>
            <person name="Lee Y.H."/>
            <person name="Bennetzen J.L."/>
            <person name="Choi D."/>
        </authorList>
    </citation>
    <scope>NUCLEOTIDE SEQUENCE [LARGE SCALE GENOMIC DNA]</scope>
    <source>
        <strain evidence="3">cv. PBC81</strain>
    </source>
</reference>
<dbReference type="InterPro" id="IPR032675">
    <property type="entry name" value="LRR_dom_sf"/>
</dbReference>
<reference evidence="3" key="2">
    <citation type="journal article" date="2017" name="J. Anim. Genet.">
        <title>Multiple reference genome sequences of hot pepper reveal the massive evolution of plant disease resistance genes by retroduplication.</title>
        <authorList>
            <person name="Kim S."/>
            <person name="Park J."/>
            <person name="Yeom S.-I."/>
            <person name="Kim Y.-M."/>
            <person name="Seo E."/>
            <person name="Kim K.-T."/>
            <person name="Kim M.-S."/>
            <person name="Lee J.M."/>
            <person name="Cheong K."/>
            <person name="Shin H.-S."/>
            <person name="Kim S.-B."/>
            <person name="Han K."/>
            <person name="Lee J."/>
            <person name="Park M."/>
            <person name="Lee H.-A."/>
            <person name="Lee H.-Y."/>
            <person name="Lee Y."/>
            <person name="Oh S."/>
            <person name="Lee J.H."/>
            <person name="Choi E."/>
            <person name="Choi E."/>
            <person name="Lee S.E."/>
            <person name="Jeon J."/>
            <person name="Kim H."/>
            <person name="Choi G."/>
            <person name="Song H."/>
            <person name="Lee J."/>
            <person name="Lee S.-C."/>
            <person name="Kwon J.-K."/>
            <person name="Lee H.-Y."/>
            <person name="Koo N."/>
            <person name="Hong Y."/>
            <person name="Kim R.W."/>
            <person name="Kang W.-H."/>
            <person name="Huh J.H."/>
            <person name="Kang B.-C."/>
            <person name="Yang T.-J."/>
            <person name="Lee Y.-H."/>
            <person name="Bennetzen J.L."/>
            <person name="Choi D."/>
        </authorList>
    </citation>
    <scope>NUCLEOTIDE SEQUENCE [LARGE SCALE GENOMIC DNA]</scope>
    <source>
        <strain evidence="3">cv. PBC81</strain>
    </source>
</reference>
<name>A0A2G2WX31_CAPBA</name>
<proteinExistence type="predicted"/>
<evidence type="ECO:0008006" key="4">
    <source>
        <dbReference type="Google" id="ProtNLM"/>
    </source>
</evidence>
<sequence>MLDGKKYLLVLDDVWNEDTLKWSNLKNMLISGAKGSILKSVDIMRCHNLAIITKWIGDLVSLNRLGIYDCPMLTSLPEGMRSLTSSKTVIVREASSSLKQRFEK</sequence>
<comment type="caution">
    <text evidence="2">The sequence shown here is derived from an EMBL/GenBank/DDBJ whole genome shotgun (WGS) entry which is preliminary data.</text>
</comment>
<dbReference type="OrthoDB" id="5279713at2759"/>
<organism evidence="2 3">
    <name type="scientific">Capsicum baccatum</name>
    <name type="common">Peruvian pepper</name>
    <dbReference type="NCBI Taxonomy" id="33114"/>
    <lineage>
        <taxon>Eukaryota</taxon>
        <taxon>Viridiplantae</taxon>
        <taxon>Streptophyta</taxon>
        <taxon>Embryophyta</taxon>
        <taxon>Tracheophyta</taxon>
        <taxon>Spermatophyta</taxon>
        <taxon>Magnoliopsida</taxon>
        <taxon>eudicotyledons</taxon>
        <taxon>Gunneridae</taxon>
        <taxon>Pentapetalae</taxon>
        <taxon>asterids</taxon>
        <taxon>lamiids</taxon>
        <taxon>Solanales</taxon>
        <taxon>Solanaceae</taxon>
        <taxon>Solanoideae</taxon>
        <taxon>Capsiceae</taxon>
        <taxon>Capsicum</taxon>
    </lineage>
</organism>
<dbReference type="SUPFAM" id="SSF52047">
    <property type="entry name" value="RNI-like"/>
    <property type="match status" value="1"/>
</dbReference>
<evidence type="ECO:0000256" key="1">
    <source>
        <dbReference type="ARBA" id="ARBA00022821"/>
    </source>
</evidence>
<keyword evidence="3" id="KW-1185">Reference proteome</keyword>
<dbReference type="AlphaFoldDB" id="A0A2G2WX31"/>
<dbReference type="Proteomes" id="UP000224567">
    <property type="component" value="Unassembled WGS sequence"/>
</dbReference>
<evidence type="ECO:0000313" key="2">
    <source>
        <dbReference type="EMBL" id="PHT49793.1"/>
    </source>
</evidence>
<keyword evidence="1" id="KW-0611">Plant defense</keyword>
<dbReference type="GO" id="GO:0006952">
    <property type="term" value="P:defense response"/>
    <property type="evidence" value="ECO:0007669"/>
    <property type="project" value="UniProtKB-KW"/>
</dbReference>
<accession>A0A2G2WX31</accession>